<evidence type="ECO:0000313" key="2">
    <source>
        <dbReference type="Proteomes" id="UP000297318"/>
    </source>
</evidence>
<name>A0A4Z1E1F8_9MICO</name>
<dbReference type="AlphaFoldDB" id="A0A4Z1E1F8"/>
<dbReference type="EMBL" id="RHPJ01000002">
    <property type="protein sequence ID" value="TGO05774.1"/>
    <property type="molecule type" value="Genomic_DNA"/>
</dbReference>
<comment type="caution">
    <text evidence="1">The sequence shown here is derived from an EMBL/GenBank/DDBJ whole genome shotgun (WGS) entry which is preliminary data.</text>
</comment>
<evidence type="ECO:0000313" key="1">
    <source>
        <dbReference type="EMBL" id="TGO05774.1"/>
    </source>
</evidence>
<gene>
    <name evidence="1" type="ORF">SERN_1778</name>
</gene>
<keyword evidence="2" id="KW-1185">Reference proteome</keyword>
<accession>A0A4Z1E1F8</accession>
<sequence length="165" mass="17813">MTRTTPDEIDQRTAAPVRRLGRVGVAWRVGATAVVLAVLVAGQVNDTDDYFPLGSLSQYGAPKDLNGTVRSVYLEGLLPGETEPVVIGLSHASTGVARGEIEGQLGRFVDDPALLQSLADAYAQLRPERPQPEVLYLRRSVVQLQDGHAVGEPEILTLATWEVTR</sequence>
<proteinExistence type="predicted"/>
<dbReference type="RefSeq" id="WP_135849721.1">
    <property type="nucleotide sequence ID" value="NZ_RHPJ01000002.1"/>
</dbReference>
<dbReference type="Proteomes" id="UP000297318">
    <property type="component" value="Unassembled WGS sequence"/>
</dbReference>
<reference evidence="1 2" key="1">
    <citation type="submission" date="2018-11" db="EMBL/GenBank/DDBJ databases">
        <title>Complete genome sequencing of the Actinobacteria Serinibacter sp. K3-2.</title>
        <authorList>
            <person name="Rakitin A.L."/>
            <person name="Beletsky A.V."/>
            <person name="Mardanov A.V."/>
            <person name="Ravin N.V."/>
            <person name="Gromova A.S."/>
            <person name="Filippova S.N."/>
            <person name="Gal'Chenko V.F."/>
        </authorList>
    </citation>
    <scope>NUCLEOTIDE SEQUENCE [LARGE SCALE GENOMIC DNA]</scope>
    <source>
        <strain evidence="1 2">K3-2</strain>
    </source>
</reference>
<organism evidence="1 2">
    <name type="scientific">Serinibacter arcticus</name>
    <dbReference type="NCBI Taxonomy" id="1655435"/>
    <lineage>
        <taxon>Bacteria</taxon>
        <taxon>Bacillati</taxon>
        <taxon>Actinomycetota</taxon>
        <taxon>Actinomycetes</taxon>
        <taxon>Micrococcales</taxon>
        <taxon>Beutenbergiaceae</taxon>
        <taxon>Serinibacter</taxon>
    </lineage>
</organism>
<protein>
    <submittedName>
        <fullName evidence="1">Uncharacterized protein</fullName>
    </submittedName>
</protein>
<dbReference type="OrthoDB" id="4842880at2"/>